<proteinExistence type="predicted"/>
<dbReference type="EMBL" id="JAATJJ010000003">
    <property type="protein sequence ID" value="NJB72895.1"/>
    <property type="molecule type" value="Genomic_DNA"/>
</dbReference>
<sequence>MSRLKQNRNIDSLIQSIETIRKSQCSLSEEDVKVLNEALEILVVLKRKKGRTNEQVLTEIVKVVELLSKFFL</sequence>
<gene>
    <name evidence="1" type="ORF">GGR42_003393</name>
</gene>
<dbReference type="Proteomes" id="UP000590442">
    <property type="component" value="Unassembled WGS sequence"/>
</dbReference>
<organism evidence="1 2">
    <name type="scientific">Saonia flava</name>
    <dbReference type="NCBI Taxonomy" id="523696"/>
    <lineage>
        <taxon>Bacteria</taxon>
        <taxon>Pseudomonadati</taxon>
        <taxon>Bacteroidota</taxon>
        <taxon>Flavobacteriia</taxon>
        <taxon>Flavobacteriales</taxon>
        <taxon>Flavobacteriaceae</taxon>
        <taxon>Saonia</taxon>
    </lineage>
</organism>
<reference evidence="1 2" key="1">
    <citation type="submission" date="2020-03" db="EMBL/GenBank/DDBJ databases">
        <title>Genomic Encyclopedia of Type Strains, Phase IV (KMG-IV): sequencing the most valuable type-strain genomes for metagenomic binning, comparative biology and taxonomic classification.</title>
        <authorList>
            <person name="Goeker M."/>
        </authorList>
    </citation>
    <scope>NUCLEOTIDE SEQUENCE [LARGE SCALE GENOMIC DNA]</scope>
    <source>
        <strain evidence="1 2">DSM 29762</strain>
    </source>
</reference>
<keyword evidence="2" id="KW-1185">Reference proteome</keyword>
<protein>
    <submittedName>
        <fullName evidence="1">ABC-type phosphate transport system auxiliary subunit</fullName>
    </submittedName>
</protein>
<dbReference type="AlphaFoldDB" id="A0A846R4J0"/>
<evidence type="ECO:0000313" key="1">
    <source>
        <dbReference type="EMBL" id="NJB72895.1"/>
    </source>
</evidence>
<evidence type="ECO:0000313" key="2">
    <source>
        <dbReference type="Proteomes" id="UP000590442"/>
    </source>
</evidence>
<name>A0A846R4J0_9FLAO</name>
<comment type="caution">
    <text evidence="1">The sequence shown here is derived from an EMBL/GenBank/DDBJ whole genome shotgun (WGS) entry which is preliminary data.</text>
</comment>
<accession>A0A846R4J0</accession>